<dbReference type="Proteomes" id="UP000799424">
    <property type="component" value="Unassembled WGS sequence"/>
</dbReference>
<dbReference type="PANTHER" id="PTHR24148">
    <property type="entry name" value="ANKYRIN REPEAT DOMAIN-CONTAINING PROTEIN 39 HOMOLOG-RELATED"/>
    <property type="match status" value="1"/>
</dbReference>
<name>A0A6A7AC29_9PLEO</name>
<dbReference type="InterPro" id="IPR010730">
    <property type="entry name" value="HET"/>
</dbReference>
<proteinExistence type="predicted"/>
<sequence>MSPSDRWRHIKQKSVRIFRPRSQVGSQYEYRPLPQKRSIRLLYLHPGTEHDPLQCSLRFDSLDTDLVDYEAISYAWGDSTKSRSIACDGQSLAITESIFLALQRFRRVDRIRILWADAICINQRNEKEKSRQVALMHDVYRKSACTLIWLGHEEDAIIQSALSGICRWLISDRPKGWTQDHPAWSDPGYTYPVKYPSFLWHDTLIQDFEDGAVAFNPQHGEVAGLSRLCSCSWFKRGWVIQELASSFNAQIFWGHAQIDVDWISLASRALVAPNLPHDEALRRFYAICHVRRTQIEAGWSCSFHDLIVFSRNFDFSDPRDRIYGLLGLHATDRGWGNNLPFVEPDYGATVLECFQRVTEKLLLGRPDSTKEDGLPAQPDLKVLSSVQHAGDIDANWPSWVPDWSRKRRIGHGIRPFTSLCFQCPKPARVSKEKRAGHTCICIDGFAIDVVDRLHAQQPCSSGLADNGQSLEGYRALLGDLATTYSTECLSYTLGETGSFGYRESRPDWTERYRAFMQPVPVDSENRLDENPVYDTAFLDKAALDFWEAMKLHSQEQVIFHTQNGRLGLGPDIVRVSDVIVHFFGATTPYILRPVDKLWRLAPLTTTPSKARSSQGTPASGRKRKIKTETISPKNATPKGKGPGTRPQNAHVTPDKKKQKVNHDATTSSYKRPVQDQCQPQPPTPSQPQSPQLSVNDQQKQRTLNTHNSGVDGPQTLHMASTEHNHNDIFQTGSPPVAQCPIFTRLTEICFQTYPDLLPKEHTAKATSDIINAFAHHLWNFCLTHDNGQGDLLKIACRYAAMLHGPKLRALAVLNFLPSWWFLREQIIVWLETTGRPVDDQNMVDQWKFVAADTNEVMQKIMRRKT</sequence>
<feature type="compositionally biased region" description="Polar residues" evidence="1">
    <location>
        <begin position="692"/>
        <end position="708"/>
    </location>
</feature>
<reference evidence="3" key="1">
    <citation type="journal article" date="2020" name="Stud. Mycol.">
        <title>101 Dothideomycetes genomes: a test case for predicting lifestyles and emergence of pathogens.</title>
        <authorList>
            <person name="Haridas S."/>
            <person name="Albert R."/>
            <person name="Binder M."/>
            <person name="Bloem J."/>
            <person name="Labutti K."/>
            <person name="Salamov A."/>
            <person name="Andreopoulos B."/>
            <person name="Baker S."/>
            <person name="Barry K."/>
            <person name="Bills G."/>
            <person name="Bluhm B."/>
            <person name="Cannon C."/>
            <person name="Castanera R."/>
            <person name="Culley D."/>
            <person name="Daum C."/>
            <person name="Ezra D."/>
            <person name="Gonzalez J."/>
            <person name="Henrissat B."/>
            <person name="Kuo A."/>
            <person name="Liang C."/>
            <person name="Lipzen A."/>
            <person name="Lutzoni F."/>
            <person name="Magnuson J."/>
            <person name="Mondo S."/>
            <person name="Nolan M."/>
            <person name="Ohm R."/>
            <person name="Pangilinan J."/>
            <person name="Park H.-J."/>
            <person name="Ramirez L."/>
            <person name="Alfaro M."/>
            <person name="Sun H."/>
            <person name="Tritt A."/>
            <person name="Yoshinaga Y."/>
            <person name="Zwiers L.-H."/>
            <person name="Turgeon B."/>
            <person name="Goodwin S."/>
            <person name="Spatafora J."/>
            <person name="Crous P."/>
            <person name="Grigoriev I."/>
        </authorList>
    </citation>
    <scope>NUCLEOTIDE SEQUENCE</scope>
    <source>
        <strain evidence="3">CBS 113818</strain>
    </source>
</reference>
<organism evidence="3 4">
    <name type="scientific">Ophiobolus disseminans</name>
    <dbReference type="NCBI Taxonomy" id="1469910"/>
    <lineage>
        <taxon>Eukaryota</taxon>
        <taxon>Fungi</taxon>
        <taxon>Dikarya</taxon>
        <taxon>Ascomycota</taxon>
        <taxon>Pezizomycotina</taxon>
        <taxon>Dothideomycetes</taxon>
        <taxon>Pleosporomycetidae</taxon>
        <taxon>Pleosporales</taxon>
        <taxon>Pleosporineae</taxon>
        <taxon>Phaeosphaeriaceae</taxon>
        <taxon>Ophiobolus</taxon>
    </lineage>
</organism>
<dbReference type="AlphaFoldDB" id="A0A6A7AC29"/>
<dbReference type="Pfam" id="PF26639">
    <property type="entry name" value="Het-6_barrel"/>
    <property type="match status" value="1"/>
</dbReference>
<feature type="region of interest" description="Disordered" evidence="1">
    <location>
        <begin position="606"/>
        <end position="718"/>
    </location>
</feature>
<dbReference type="Pfam" id="PF06985">
    <property type="entry name" value="HET"/>
    <property type="match status" value="1"/>
</dbReference>
<evidence type="ECO:0000256" key="1">
    <source>
        <dbReference type="SAM" id="MobiDB-lite"/>
    </source>
</evidence>
<protein>
    <submittedName>
        <fullName evidence="3">HET-domain-containing protein</fullName>
    </submittedName>
</protein>
<feature type="compositionally biased region" description="Polar residues" evidence="1">
    <location>
        <begin position="606"/>
        <end position="617"/>
    </location>
</feature>
<evidence type="ECO:0000313" key="3">
    <source>
        <dbReference type="EMBL" id="KAF2830812.1"/>
    </source>
</evidence>
<keyword evidence="4" id="KW-1185">Reference proteome</keyword>
<evidence type="ECO:0000313" key="4">
    <source>
        <dbReference type="Proteomes" id="UP000799424"/>
    </source>
</evidence>
<accession>A0A6A7AC29</accession>
<dbReference type="OrthoDB" id="2157530at2759"/>
<feature type="domain" description="Heterokaryon incompatibility" evidence="2">
    <location>
        <begin position="69"/>
        <end position="242"/>
    </location>
</feature>
<evidence type="ECO:0000259" key="2">
    <source>
        <dbReference type="Pfam" id="PF06985"/>
    </source>
</evidence>
<dbReference type="InterPro" id="IPR052895">
    <property type="entry name" value="HetReg/Transcr_Mod"/>
</dbReference>
<gene>
    <name evidence="3" type="ORF">CC86DRAFT_402820</name>
</gene>
<dbReference type="PANTHER" id="PTHR24148:SF64">
    <property type="entry name" value="HETEROKARYON INCOMPATIBILITY DOMAIN-CONTAINING PROTEIN"/>
    <property type="match status" value="1"/>
</dbReference>
<dbReference type="EMBL" id="MU006219">
    <property type="protein sequence ID" value="KAF2830812.1"/>
    <property type="molecule type" value="Genomic_DNA"/>
</dbReference>